<organism evidence="1">
    <name type="scientific">uncultured Caudovirales phage</name>
    <dbReference type="NCBI Taxonomy" id="2100421"/>
    <lineage>
        <taxon>Viruses</taxon>
        <taxon>Duplodnaviria</taxon>
        <taxon>Heunggongvirae</taxon>
        <taxon>Uroviricota</taxon>
        <taxon>Caudoviricetes</taxon>
        <taxon>Peduoviridae</taxon>
        <taxon>Maltschvirus</taxon>
        <taxon>Maltschvirus maltsch</taxon>
    </lineage>
</organism>
<sequence length="81" mass="9386">MSRSCPNYQSAKVGAIVELLRQSRRTTQASPTQFQSMLQAMLVLKLPFEEMRTIAIELDAVHWDGEPRDPTCREYCPWLEE</sequence>
<protein>
    <submittedName>
        <fullName evidence="1">Uncharacterized protein</fullName>
    </submittedName>
</protein>
<name>A0A6J5RSI0_9CAUD</name>
<proteinExistence type="predicted"/>
<evidence type="ECO:0000313" key="1">
    <source>
        <dbReference type="EMBL" id="CAB4200331.1"/>
    </source>
</evidence>
<accession>A0A6J5RSI0</accession>
<reference evidence="1" key="1">
    <citation type="submission" date="2020-05" db="EMBL/GenBank/DDBJ databases">
        <authorList>
            <person name="Chiriac C."/>
            <person name="Salcher M."/>
            <person name="Ghai R."/>
            <person name="Kavagutti S V."/>
        </authorList>
    </citation>
    <scope>NUCLEOTIDE SEQUENCE</scope>
</reference>
<dbReference type="EMBL" id="LR797300">
    <property type="protein sequence ID" value="CAB4200331.1"/>
    <property type="molecule type" value="Genomic_DNA"/>
</dbReference>
<gene>
    <name evidence="1" type="ORF">UFOVP1339_39</name>
</gene>